<dbReference type="SUPFAM" id="SSF55811">
    <property type="entry name" value="Nudix"/>
    <property type="match status" value="1"/>
</dbReference>
<dbReference type="KEGG" id="ker:91103022"/>
<dbReference type="PANTHER" id="PTHR13622">
    <property type="entry name" value="THIAMIN PYROPHOSPHOKINASE"/>
    <property type="match status" value="1"/>
</dbReference>
<dbReference type="RefSeq" id="XP_066084102.1">
    <property type="nucleotide sequence ID" value="XM_066228005.1"/>
</dbReference>
<proteinExistence type="predicted"/>
<dbReference type="InterPro" id="IPR000086">
    <property type="entry name" value="NUDIX_hydrolase_dom"/>
</dbReference>
<evidence type="ECO:0000259" key="2">
    <source>
        <dbReference type="PROSITE" id="PS51462"/>
    </source>
</evidence>
<dbReference type="CDD" id="cd03676">
    <property type="entry name" value="NUDIX_Tnr3_like"/>
    <property type="match status" value="1"/>
</dbReference>
<dbReference type="InterPro" id="IPR015797">
    <property type="entry name" value="NUDIX_hydrolase-like_dom_sf"/>
</dbReference>
<dbReference type="Gene3D" id="3.90.79.10">
    <property type="entry name" value="Nucleoside Triphosphate Pyrophosphohydrolase"/>
    <property type="match status" value="1"/>
</dbReference>
<dbReference type="AlphaFoldDB" id="A0AAX4KKS8"/>
<name>A0AAX4KKS8_9TREE</name>
<dbReference type="PROSITE" id="PS51462">
    <property type="entry name" value="NUDIX"/>
    <property type="match status" value="1"/>
</dbReference>
<evidence type="ECO:0000256" key="1">
    <source>
        <dbReference type="SAM" id="MobiDB-lite"/>
    </source>
</evidence>
<dbReference type="EMBL" id="CP144089">
    <property type="protein sequence ID" value="WWD06135.1"/>
    <property type="molecule type" value="Genomic_DNA"/>
</dbReference>
<organism evidence="3 4">
    <name type="scientific">Kwoniella europaea PYCC6329</name>
    <dbReference type="NCBI Taxonomy" id="1423913"/>
    <lineage>
        <taxon>Eukaryota</taxon>
        <taxon>Fungi</taxon>
        <taxon>Dikarya</taxon>
        <taxon>Basidiomycota</taxon>
        <taxon>Agaricomycotina</taxon>
        <taxon>Tremellomycetes</taxon>
        <taxon>Tremellales</taxon>
        <taxon>Cryptococcaceae</taxon>
        <taxon>Kwoniella</taxon>
    </lineage>
</organism>
<evidence type="ECO:0000313" key="3">
    <source>
        <dbReference type="EMBL" id="WWD06135.1"/>
    </source>
</evidence>
<keyword evidence="4" id="KW-1185">Reference proteome</keyword>
<accession>A0AAX4KKS8</accession>
<sequence length="417" mass="46987">MSASETRAQTSLLNIIRSADNFPSFTTPYPTRHPLNGKRLIPLHLTLKDFQNRLPPIGLVPSDLLKDLKSEKRLQFFSILKKLEGKEKELAKKSKDKKKNRLAKQQEQEQGKPQDEEGVPEGEQVIESGGKDKEEKKKHKEDYKLIVLAIFFSDEVNKQGLKARTEVMSRVVGKWRDANKFPEAMKLWMNEPFPIYASNKSSLWQQSQEVQQEAKKPFGNVAFEIERAATPILGCTALGVHMTAYEGQGDEMKIWIPRRSANRIKSPLKYDSTVAGGIPSGHTPLEALLVECKEEAGWDEELIKKYVRHAGMISLFQLTKCGGLAPGTYVFDLPLPSSDSADYIKPEPNDEEVESFQLLSVPEVISALKKNEFKPTSAVVTIDFLIRHGFINPENEANYAEIVKRIHRRTGVAGPGY</sequence>
<dbReference type="FunFam" id="3.90.79.10:FF:000019">
    <property type="entry name" value="Thiamin pyrophosphokinase, putative"/>
    <property type="match status" value="1"/>
</dbReference>
<gene>
    <name evidence="3" type="ORF">V865_004220</name>
</gene>
<evidence type="ECO:0000313" key="4">
    <source>
        <dbReference type="Proteomes" id="UP001358614"/>
    </source>
</evidence>
<feature type="compositionally biased region" description="Basic and acidic residues" evidence="1">
    <location>
        <begin position="104"/>
        <end position="115"/>
    </location>
</feature>
<dbReference type="GeneID" id="91103022"/>
<protein>
    <recommendedName>
        <fullName evidence="2">Nudix hydrolase domain-containing protein</fullName>
    </recommendedName>
</protein>
<feature type="domain" description="Nudix hydrolase" evidence="2">
    <location>
        <begin position="235"/>
        <end position="381"/>
    </location>
</feature>
<dbReference type="Proteomes" id="UP001358614">
    <property type="component" value="Chromosome 1"/>
</dbReference>
<reference evidence="3 4" key="1">
    <citation type="submission" date="2024-01" db="EMBL/GenBank/DDBJ databases">
        <title>Comparative genomics of Cryptococcus and Kwoniella reveals pathogenesis evolution and contrasting modes of karyotype evolution via chromosome fusion or intercentromeric recombination.</title>
        <authorList>
            <person name="Coelho M.A."/>
            <person name="David-Palma M."/>
            <person name="Shea T."/>
            <person name="Bowers K."/>
            <person name="McGinley-Smith S."/>
            <person name="Mohammad A.W."/>
            <person name="Gnirke A."/>
            <person name="Yurkov A.M."/>
            <person name="Nowrousian M."/>
            <person name="Sun S."/>
            <person name="Cuomo C.A."/>
            <person name="Heitman J."/>
        </authorList>
    </citation>
    <scope>NUCLEOTIDE SEQUENCE [LARGE SCALE GENOMIC DNA]</scope>
    <source>
        <strain evidence="3 4">PYCC6329</strain>
    </source>
</reference>
<dbReference type="PANTHER" id="PTHR13622:SF8">
    <property type="entry name" value="THIAMIN PYROPHOSPHOKINASE 1"/>
    <property type="match status" value="1"/>
</dbReference>
<feature type="region of interest" description="Disordered" evidence="1">
    <location>
        <begin position="89"/>
        <end position="136"/>
    </location>
</feature>
<dbReference type="GO" id="GO:0044715">
    <property type="term" value="F:8-oxo-dGDP phosphatase activity"/>
    <property type="evidence" value="ECO:0007669"/>
    <property type="project" value="TreeGrafter"/>
</dbReference>